<dbReference type="InterPro" id="IPR036928">
    <property type="entry name" value="AS_sf"/>
</dbReference>
<reference evidence="3" key="1">
    <citation type="submission" date="2021-09" db="EMBL/GenBank/DDBJ databases">
        <title>A high-quality genome of the endoparasitic fungus Hirsutella rhossiliensis with a comparison of Hirsutella genomes reveals transposable elements contributing to genome size variation.</title>
        <authorList>
            <person name="Lin R."/>
            <person name="Jiao Y."/>
            <person name="Sun X."/>
            <person name="Ling J."/>
            <person name="Xie B."/>
            <person name="Cheng X."/>
        </authorList>
    </citation>
    <scope>NUCLEOTIDE SEQUENCE</scope>
    <source>
        <strain evidence="3">HR02</strain>
    </source>
</reference>
<feature type="signal peptide" evidence="1">
    <location>
        <begin position="1"/>
        <end position="16"/>
    </location>
</feature>
<gene>
    <name evidence="3" type="ORF">HRG_08225</name>
</gene>
<dbReference type="PANTHER" id="PTHR42678:SF34">
    <property type="entry name" value="OS04G0183300 PROTEIN"/>
    <property type="match status" value="1"/>
</dbReference>
<dbReference type="RefSeq" id="XP_044718585.1">
    <property type="nucleotide sequence ID" value="XM_044866696.1"/>
</dbReference>
<dbReference type="Gene3D" id="3.90.1300.10">
    <property type="entry name" value="Amidase signature (AS) domain"/>
    <property type="match status" value="1"/>
</dbReference>
<protein>
    <submittedName>
        <fullName evidence="3">Amidase domain-containing protein</fullName>
    </submittedName>
</protein>
<sequence>MVPLLSLLNVAVFALATGIGATTDASESATSGASFPSLRDVTLEDLQHGFEQGCFSSTDLVEVYLERIRQVNEQVNAVTEVNPDAIDIAKRLDNERARNAIRGPLHGIPILLKNNIATLDKMNNTDQAGSYALLGATVPRDSTIARKLRQAGAVILGKANLSQWANYRSSNSTNGWSALGGQVYAAYHPKQDPSGSSSGSGVAVDLGLAFAAVGTETSGSILSPAERNNIVGIKPTVGLTSRHLVIPISEHQDTIGPMARTVKDAAHLLQAMAGQDPRDNYTLAIPFIPDYAAACDTEALDGARIGVPWNVVLTADKPEDQISSPELEAFRASIKVLQDAGAIVVEANFTIDKNPDHARNGDIVLQADFMTNLASYLDKLTSNPQELHTLAQVREFTRKTPVEQYPNRNTGLWDPIIDKLGFNNTDARFWAAYQSVLKSAQTNGILGALTRHNLSAVVLPTSLAPEWVAAIGAPGVTVPMGYFPASTAVTMEPRGELVEAGPSIPFGLSFLGRRWSEAHLIALAHGFEQRTWVRGRVRPLVMPEAEVAESAACQMPRAGYHRARVVASS</sequence>
<feature type="chain" id="PRO_5040265993" evidence="1">
    <location>
        <begin position="17"/>
        <end position="569"/>
    </location>
</feature>
<dbReference type="SUPFAM" id="SSF75304">
    <property type="entry name" value="Amidase signature (AS) enzymes"/>
    <property type="match status" value="1"/>
</dbReference>
<dbReference type="OrthoDB" id="566138at2759"/>
<evidence type="ECO:0000259" key="2">
    <source>
        <dbReference type="Pfam" id="PF01425"/>
    </source>
</evidence>
<dbReference type="AlphaFoldDB" id="A0A9P8MU20"/>
<dbReference type="InterPro" id="IPR023631">
    <property type="entry name" value="Amidase_dom"/>
</dbReference>
<dbReference type="Pfam" id="PF01425">
    <property type="entry name" value="Amidase"/>
    <property type="match status" value="1"/>
</dbReference>
<comment type="caution">
    <text evidence="3">The sequence shown here is derived from an EMBL/GenBank/DDBJ whole genome shotgun (WGS) entry which is preliminary data.</text>
</comment>
<accession>A0A9P8MU20</accession>
<proteinExistence type="predicted"/>
<evidence type="ECO:0000256" key="1">
    <source>
        <dbReference type="SAM" id="SignalP"/>
    </source>
</evidence>
<dbReference type="PANTHER" id="PTHR42678">
    <property type="entry name" value="AMIDASE"/>
    <property type="match status" value="1"/>
</dbReference>
<dbReference type="GeneID" id="68357354"/>
<keyword evidence="4" id="KW-1185">Reference proteome</keyword>
<evidence type="ECO:0000313" key="3">
    <source>
        <dbReference type="EMBL" id="KAH0961072.1"/>
    </source>
</evidence>
<feature type="domain" description="Amidase" evidence="2">
    <location>
        <begin position="59"/>
        <end position="420"/>
    </location>
</feature>
<name>A0A9P8MU20_9HYPO</name>
<dbReference type="Proteomes" id="UP000824596">
    <property type="component" value="Unassembled WGS sequence"/>
</dbReference>
<organism evidence="3 4">
    <name type="scientific">Hirsutella rhossiliensis</name>
    <dbReference type="NCBI Taxonomy" id="111463"/>
    <lineage>
        <taxon>Eukaryota</taxon>
        <taxon>Fungi</taxon>
        <taxon>Dikarya</taxon>
        <taxon>Ascomycota</taxon>
        <taxon>Pezizomycotina</taxon>
        <taxon>Sordariomycetes</taxon>
        <taxon>Hypocreomycetidae</taxon>
        <taxon>Hypocreales</taxon>
        <taxon>Ophiocordycipitaceae</taxon>
        <taxon>Hirsutella</taxon>
    </lineage>
</organism>
<evidence type="ECO:0000313" key="4">
    <source>
        <dbReference type="Proteomes" id="UP000824596"/>
    </source>
</evidence>
<dbReference type="EMBL" id="JAIZPD010000009">
    <property type="protein sequence ID" value="KAH0961072.1"/>
    <property type="molecule type" value="Genomic_DNA"/>
</dbReference>
<keyword evidence="1" id="KW-0732">Signal</keyword>